<organism evidence="13 14">
    <name type="scientific">Sphingobium indicum</name>
    <dbReference type="NCBI Taxonomy" id="332055"/>
    <lineage>
        <taxon>Bacteria</taxon>
        <taxon>Pseudomonadati</taxon>
        <taxon>Pseudomonadota</taxon>
        <taxon>Alphaproteobacteria</taxon>
        <taxon>Sphingomonadales</taxon>
        <taxon>Sphingomonadaceae</taxon>
        <taxon>Sphingobium</taxon>
    </lineage>
</organism>
<evidence type="ECO:0000256" key="9">
    <source>
        <dbReference type="ARBA" id="ARBA00022840"/>
    </source>
</evidence>
<dbReference type="InterPro" id="IPR003661">
    <property type="entry name" value="HisK_dim/P_dom"/>
</dbReference>
<dbReference type="InterPro" id="IPR003594">
    <property type="entry name" value="HATPase_dom"/>
</dbReference>
<evidence type="ECO:0000256" key="5">
    <source>
        <dbReference type="ARBA" id="ARBA00022553"/>
    </source>
</evidence>
<dbReference type="GO" id="GO:0005524">
    <property type="term" value="F:ATP binding"/>
    <property type="evidence" value="ECO:0007669"/>
    <property type="project" value="UniProtKB-KW"/>
</dbReference>
<dbReference type="GO" id="GO:0005886">
    <property type="term" value="C:plasma membrane"/>
    <property type="evidence" value="ECO:0007669"/>
    <property type="project" value="UniProtKB-SubCell"/>
</dbReference>
<dbReference type="PRINTS" id="PR00344">
    <property type="entry name" value="BCTRLSENSOR"/>
</dbReference>
<dbReference type="RefSeq" id="WP_129965317.1">
    <property type="nucleotide sequence ID" value="NZ_JACBZE010000001.1"/>
</dbReference>
<evidence type="ECO:0000256" key="4">
    <source>
        <dbReference type="ARBA" id="ARBA00022475"/>
    </source>
</evidence>
<dbReference type="SUPFAM" id="SSF47384">
    <property type="entry name" value="Homodimeric domain of signal transducing histidine kinase"/>
    <property type="match status" value="1"/>
</dbReference>
<dbReference type="CDD" id="cd06225">
    <property type="entry name" value="HAMP"/>
    <property type="match status" value="1"/>
</dbReference>
<feature type="domain" description="HAMP" evidence="12">
    <location>
        <begin position="185"/>
        <end position="237"/>
    </location>
</feature>
<dbReference type="Proteomes" id="UP000292734">
    <property type="component" value="Unassembled WGS sequence"/>
</dbReference>
<dbReference type="InterPro" id="IPR050980">
    <property type="entry name" value="2C_sensor_his_kinase"/>
</dbReference>
<dbReference type="InterPro" id="IPR003660">
    <property type="entry name" value="HAMP_dom"/>
</dbReference>
<dbReference type="Pfam" id="PF02518">
    <property type="entry name" value="HATPase_c"/>
    <property type="match status" value="1"/>
</dbReference>
<dbReference type="InterPro" id="IPR036097">
    <property type="entry name" value="HisK_dim/P_sf"/>
</dbReference>
<evidence type="ECO:0000256" key="3">
    <source>
        <dbReference type="ARBA" id="ARBA00012438"/>
    </source>
</evidence>
<dbReference type="AlphaFoldDB" id="A0A4Q4JC23"/>
<dbReference type="EC" id="2.7.13.3" evidence="3"/>
<evidence type="ECO:0000313" key="14">
    <source>
        <dbReference type="Proteomes" id="UP000292734"/>
    </source>
</evidence>
<dbReference type="SMART" id="SM00388">
    <property type="entry name" value="HisKA"/>
    <property type="match status" value="1"/>
</dbReference>
<comment type="caution">
    <text evidence="13">The sequence shown here is derived from an EMBL/GenBank/DDBJ whole genome shotgun (WGS) entry which is preliminary data.</text>
</comment>
<dbReference type="PROSITE" id="PS50885">
    <property type="entry name" value="HAMP"/>
    <property type="match status" value="1"/>
</dbReference>
<accession>A0A4Q4JC23</accession>
<dbReference type="Pfam" id="PF00672">
    <property type="entry name" value="HAMP"/>
    <property type="match status" value="1"/>
</dbReference>
<feature type="domain" description="Histidine kinase" evidence="11">
    <location>
        <begin position="245"/>
        <end position="446"/>
    </location>
</feature>
<dbReference type="EMBL" id="SEOM01000001">
    <property type="protein sequence ID" value="RYM03280.1"/>
    <property type="molecule type" value="Genomic_DNA"/>
</dbReference>
<keyword evidence="6" id="KW-0808">Transferase</keyword>
<evidence type="ECO:0000256" key="8">
    <source>
        <dbReference type="ARBA" id="ARBA00022777"/>
    </source>
</evidence>
<keyword evidence="10" id="KW-0472">Membrane</keyword>
<dbReference type="SMART" id="SM00387">
    <property type="entry name" value="HATPase_c"/>
    <property type="match status" value="1"/>
</dbReference>
<comment type="catalytic activity">
    <reaction evidence="1">
        <text>ATP + protein L-histidine = ADP + protein N-phospho-L-histidine.</text>
        <dbReference type="EC" id="2.7.13.3"/>
    </reaction>
</comment>
<dbReference type="SUPFAM" id="SSF55874">
    <property type="entry name" value="ATPase domain of HSP90 chaperone/DNA topoisomerase II/histidine kinase"/>
    <property type="match status" value="1"/>
</dbReference>
<evidence type="ECO:0000313" key="13">
    <source>
        <dbReference type="EMBL" id="RYM03280.1"/>
    </source>
</evidence>
<dbReference type="InterPro" id="IPR005467">
    <property type="entry name" value="His_kinase_dom"/>
</dbReference>
<dbReference type="InterPro" id="IPR004358">
    <property type="entry name" value="Sig_transdc_His_kin-like_C"/>
</dbReference>
<gene>
    <name evidence="13" type="ORF">EWH08_01885</name>
</gene>
<keyword evidence="4" id="KW-1003">Cell membrane</keyword>
<keyword evidence="10" id="KW-1133">Transmembrane helix</keyword>
<keyword evidence="8" id="KW-0418">Kinase</keyword>
<dbReference type="Gene3D" id="3.30.565.10">
    <property type="entry name" value="Histidine kinase-like ATPase, C-terminal domain"/>
    <property type="match status" value="1"/>
</dbReference>
<dbReference type="PROSITE" id="PS50109">
    <property type="entry name" value="HIS_KIN"/>
    <property type="match status" value="1"/>
</dbReference>
<evidence type="ECO:0000259" key="12">
    <source>
        <dbReference type="PROSITE" id="PS50885"/>
    </source>
</evidence>
<keyword evidence="10" id="KW-0812">Transmembrane</keyword>
<keyword evidence="9" id="KW-0067">ATP-binding</keyword>
<evidence type="ECO:0000259" key="11">
    <source>
        <dbReference type="PROSITE" id="PS50109"/>
    </source>
</evidence>
<dbReference type="CDD" id="cd00082">
    <property type="entry name" value="HisKA"/>
    <property type="match status" value="1"/>
</dbReference>
<evidence type="ECO:0000256" key="6">
    <source>
        <dbReference type="ARBA" id="ARBA00022679"/>
    </source>
</evidence>
<evidence type="ECO:0000256" key="1">
    <source>
        <dbReference type="ARBA" id="ARBA00000085"/>
    </source>
</evidence>
<dbReference type="Gene3D" id="1.10.287.130">
    <property type="match status" value="1"/>
</dbReference>
<dbReference type="PANTHER" id="PTHR44936">
    <property type="entry name" value="SENSOR PROTEIN CREC"/>
    <property type="match status" value="1"/>
</dbReference>
<feature type="transmembrane region" description="Helical" evidence="10">
    <location>
        <begin position="166"/>
        <end position="184"/>
    </location>
</feature>
<evidence type="ECO:0000256" key="2">
    <source>
        <dbReference type="ARBA" id="ARBA00004651"/>
    </source>
</evidence>
<proteinExistence type="predicted"/>
<sequence length="447" mass="48503">MTIGSNLSLRLAAILLIGFILLQLLIAVVALPASSDAIPSYGLPRPEEAAAIADALDRAPPAQREALVEAFDGGLYSLRLARALPARWRSSDELEDLARRYRSAAQGRAVSVDGRRPRLSRWIGDAVRPARFLAPIRVAIGLREGEILLLTSQPSDELRAYLQRRALIGALGALALLGVLMLAVRQTTRPLGALSRGVRRFADHLDASDLPVTGPREVRQLAMAFNDMKAQIRALITERTRVLGAIAHDLRTYMTRLRLRAEFIDDAGHRDRAVRDLDEMTALVNDTLFLADRDTAPPTRPERVLLGPTLGEIVDAHIEFGDSVTLLSVPEDLAVTATPLALRRVLDNLIANGLRHGTCVTVAAQAHGAAVDIVVEDDGPGVPAEALSRLGVPFQRFDPSRSRETGGAGLGLAIVRALAGRDRAEVLFEQRAPNGLRVVLRYPRRCS</sequence>
<evidence type="ECO:0000256" key="7">
    <source>
        <dbReference type="ARBA" id="ARBA00022741"/>
    </source>
</evidence>
<dbReference type="InterPro" id="IPR036890">
    <property type="entry name" value="HATPase_C_sf"/>
</dbReference>
<dbReference type="PANTHER" id="PTHR44936:SF10">
    <property type="entry name" value="SENSOR PROTEIN RSTB"/>
    <property type="match status" value="1"/>
</dbReference>
<keyword evidence="7" id="KW-0547">Nucleotide-binding</keyword>
<dbReference type="GO" id="GO:0000155">
    <property type="term" value="F:phosphorelay sensor kinase activity"/>
    <property type="evidence" value="ECO:0007669"/>
    <property type="project" value="InterPro"/>
</dbReference>
<comment type="subcellular location">
    <subcellularLocation>
        <location evidence="2">Cell membrane</location>
        <topology evidence="2">Multi-pass membrane protein</topology>
    </subcellularLocation>
</comment>
<protein>
    <recommendedName>
        <fullName evidence="3">histidine kinase</fullName>
        <ecNumber evidence="3">2.7.13.3</ecNumber>
    </recommendedName>
</protein>
<name>A0A4Q4JC23_9SPHN</name>
<keyword evidence="5" id="KW-0597">Phosphoprotein</keyword>
<evidence type="ECO:0000256" key="10">
    <source>
        <dbReference type="SAM" id="Phobius"/>
    </source>
</evidence>
<reference evidence="13 14" key="1">
    <citation type="submission" date="2019-02" db="EMBL/GenBank/DDBJ databases">
        <authorList>
            <person name="Feng G."/>
        </authorList>
    </citation>
    <scope>NUCLEOTIDE SEQUENCE [LARGE SCALE GENOMIC DNA]</scope>
    <source>
        <strain evidence="13 14">DSM 26779</strain>
    </source>
</reference>
<dbReference type="SMART" id="SM00304">
    <property type="entry name" value="HAMP"/>
    <property type="match status" value="1"/>
</dbReference>